<dbReference type="GO" id="GO:0005886">
    <property type="term" value="C:plasma membrane"/>
    <property type="evidence" value="ECO:0007669"/>
    <property type="project" value="TreeGrafter"/>
</dbReference>
<dbReference type="SUPFAM" id="SSF109604">
    <property type="entry name" value="HD-domain/PDEase-like"/>
    <property type="match status" value="1"/>
</dbReference>
<sequence>MVKAKKPSGIPDIDQNLVQKMEAYLPTDKIKEVTAAYDFAEGAHSGQKRLSGEPFFEHPKQTALFLADLKLDANTISAALLHDVIEDCDISYSQLSEEFGEDVAYLVDGVTK</sequence>
<name>A0A382XSH7_9ZZZZ</name>
<gene>
    <name evidence="1" type="ORF">METZ01_LOCUS426469</name>
</gene>
<dbReference type="Pfam" id="PF13328">
    <property type="entry name" value="HD_4"/>
    <property type="match status" value="1"/>
</dbReference>
<dbReference type="Gene3D" id="1.10.3210.10">
    <property type="entry name" value="Hypothetical protein af1432"/>
    <property type="match status" value="1"/>
</dbReference>
<organism evidence="1">
    <name type="scientific">marine metagenome</name>
    <dbReference type="NCBI Taxonomy" id="408172"/>
    <lineage>
        <taxon>unclassified sequences</taxon>
        <taxon>metagenomes</taxon>
        <taxon>ecological metagenomes</taxon>
    </lineage>
</organism>
<proteinExistence type="predicted"/>
<reference evidence="1" key="1">
    <citation type="submission" date="2018-05" db="EMBL/GenBank/DDBJ databases">
        <authorList>
            <person name="Lanie J.A."/>
            <person name="Ng W.-L."/>
            <person name="Kazmierczak K.M."/>
            <person name="Andrzejewski T.M."/>
            <person name="Davidsen T.M."/>
            <person name="Wayne K.J."/>
            <person name="Tettelin H."/>
            <person name="Glass J.I."/>
            <person name="Rusch D."/>
            <person name="Podicherti R."/>
            <person name="Tsui H.-C.T."/>
            <person name="Winkler M.E."/>
        </authorList>
    </citation>
    <scope>NUCLEOTIDE SEQUENCE</scope>
</reference>
<dbReference type="PANTHER" id="PTHR21262">
    <property type="entry name" value="GUANOSINE-3',5'-BIS DIPHOSPHATE 3'-PYROPHOSPHOHYDROLASE"/>
    <property type="match status" value="1"/>
</dbReference>
<protein>
    <recommendedName>
        <fullName evidence="2">HD domain-containing protein</fullName>
    </recommendedName>
</protein>
<feature type="non-terminal residue" evidence="1">
    <location>
        <position position="112"/>
    </location>
</feature>
<accession>A0A382XSH7</accession>
<evidence type="ECO:0000313" key="1">
    <source>
        <dbReference type="EMBL" id="SVD73615.1"/>
    </source>
</evidence>
<dbReference type="PANTHER" id="PTHR21262:SF31">
    <property type="entry name" value="GTP PYROPHOSPHOKINASE"/>
    <property type="match status" value="1"/>
</dbReference>
<dbReference type="EMBL" id="UINC01169866">
    <property type="protein sequence ID" value="SVD73615.1"/>
    <property type="molecule type" value="Genomic_DNA"/>
</dbReference>
<evidence type="ECO:0008006" key="2">
    <source>
        <dbReference type="Google" id="ProtNLM"/>
    </source>
</evidence>
<dbReference type="AlphaFoldDB" id="A0A382XSH7"/>